<comment type="caution">
    <text evidence="1">The sequence shown here is derived from an EMBL/GenBank/DDBJ whole genome shotgun (WGS) entry which is preliminary data.</text>
</comment>
<reference evidence="1 2" key="1">
    <citation type="submission" date="2021-08" db="EMBL/GenBank/DDBJ databases">
        <authorList>
            <person name="Tuo L."/>
        </authorList>
    </citation>
    <scope>NUCLEOTIDE SEQUENCE [LARGE SCALE GENOMIC DNA]</scope>
    <source>
        <strain evidence="1 2">JCM 31229</strain>
    </source>
</reference>
<evidence type="ECO:0000313" key="1">
    <source>
        <dbReference type="EMBL" id="MBY8823278.1"/>
    </source>
</evidence>
<accession>A0ABS7PPX7</accession>
<evidence type="ECO:0000313" key="2">
    <source>
        <dbReference type="Proteomes" id="UP000706039"/>
    </source>
</evidence>
<protein>
    <recommendedName>
        <fullName evidence="3">Porin family protein</fullName>
    </recommendedName>
</protein>
<dbReference type="EMBL" id="JAINVV010000005">
    <property type="protein sequence ID" value="MBY8823278.1"/>
    <property type="molecule type" value="Genomic_DNA"/>
</dbReference>
<organism evidence="1 2">
    <name type="scientific">Sphingomonas colocasiae</name>
    <dbReference type="NCBI Taxonomy" id="1848973"/>
    <lineage>
        <taxon>Bacteria</taxon>
        <taxon>Pseudomonadati</taxon>
        <taxon>Pseudomonadota</taxon>
        <taxon>Alphaproteobacteria</taxon>
        <taxon>Sphingomonadales</taxon>
        <taxon>Sphingomonadaceae</taxon>
        <taxon>Sphingomonas</taxon>
    </lineage>
</organism>
<gene>
    <name evidence="1" type="ORF">K7G82_13310</name>
</gene>
<sequence>MGGAEAAQAKGVVAELNGARASGVWGGEIGMGYEVSAGGFALRPMAGMLVYKGDNDRYYRDDLANGQSRCRDSTNGQFASDSRCMNVAARVYARLEATYNISGVGEVGGGARYSGGKVRGYGTIGKPIGPVLSLKANVGDRYYALGLRAGF</sequence>
<evidence type="ECO:0008006" key="3">
    <source>
        <dbReference type="Google" id="ProtNLM"/>
    </source>
</evidence>
<name>A0ABS7PPX7_9SPHN</name>
<proteinExistence type="predicted"/>
<keyword evidence="2" id="KW-1185">Reference proteome</keyword>
<dbReference type="Proteomes" id="UP000706039">
    <property type="component" value="Unassembled WGS sequence"/>
</dbReference>